<accession>A0A7R9H5E9</accession>
<dbReference type="EMBL" id="OD004384">
    <property type="protein sequence ID" value="CAD7409854.1"/>
    <property type="molecule type" value="Genomic_DNA"/>
</dbReference>
<dbReference type="SUPFAM" id="SSF50729">
    <property type="entry name" value="PH domain-like"/>
    <property type="match status" value="1"/>
</dbReference>
<evidence type="ECO:0000313" key="2">
    <source>
        <dbReference type="EMBL" id="CAD7409854.1"/>
    </source>
</evidence>
<feature type="region of interest" description="Disordered" evidence="1">
    <location>
        <begin position="51"/>
        <end position="72"/>
    </location>
</feature>
<proteinExistence type="predicted"/>
<sequence length="264" mass="29825">MSSHVMYPSRGMFEQVFCCRLANGAEFLFQAKDDEEMAQWTSRVAVQCDLEGSGGPSRSQTLPASGDRKDEPKRRSFFTLKKKLQNSILARSLKMKDLNVAFLKKELYMFWSVFSAVPTSWAVTPSISSATSWKQVTHWLDVQSPRHIYDKWKYTRPSNDSTLRLHDTGTLTNSACPGAGRNIDSLLSDAVIVKPALQPMSFRYVRVDQHDGRLRHRHRTATAKLVDATGLDGNHWLISVVKLFCLAPPQGQRHLKSSKLLTIT</sequence>
<dbReference type="Gene3D" id="2.30.29.30">
    <property type="entry name" value="Pleckstrin-homology domain (PH domain)/Phosphotyrosine-binding domain (PTB)"/>
    <property type="match status" value="1"/>
</dbReference>
<organism evidence="2">
    <name type="scientific">Timema poppense</name>
    <name type="common">Walking stick</name>
    <dbReference type="NCBI Taxonomy" id="170557"/>
    <lineage>
        <taxon>Eukaryota</taxon>
        <taxon>Metazoa</taxon>
        <taxon>Ecdysozoa</taxon>
        <taxon>Arthropoda</taxon>
        <taxon>Hexapoda</taxon>
        <taxon>Insecta</taxon>
        <taxon>Pterygota</taxon>
        <taxon>Neoptera</taxon>
        <taxon>Polyneoptera</taxon>
        <taxon>Phasmatodea</taxon>
        <taxon>Timematodea</taxon>
        <taxon>Timematoidea</taxon>
        <taxon>Timematidae</taxon>
        <taxon>Timema</taxon>
    </lineage>
</organism>
<dbReference type="AlphaFoldDB" id="A0A7R9H5E9"/>
<gene>
    <name evidence="2" type="ORF">TPSB3V08_LOCUS7057</name>
</gene>
<evidence type="ECO:0008006" key="3">
    <source>
        <dbReference type="Google" id="ProtNLM"/>
    </source>
</evidence>
<protein>
    <recommendedName>
        <fullName evidence="3">PH domain-containing protein</fullName>
    </recommendedName>
</protein>
<name>A0A7R9H5E9_TIMPO</name>
<reference evidence="2" key="1">
    <citation type="submission" date="2020-11" db="EMBL/GenBank/DDBJ databases">
        <authorList>
            <person name="Tran Van P."/>
        </authorList>
    </citation>
    <scope>NUCLEOTIDE SEQUENCE</scope>
</reference>
<evidence type="ECO:0000256" key="1">
    <source>
        <dbReference type="SAM" id="MobiDB-lite"/>
    </source>
</evidence>
<dbReference type="InterPro" id="IPR011993">
    <property type="entry name" value="PH-like_dom_sf"/>
</dbReference>